<name>A0A347UFT6_9RHOB</name>
<evidence type="ECO:0000259" key="4">
    <source>
        <dbReference type="PROSITE" id="PS51077"/>
    </source>
</evidence>
<dbReference type="PANTHER" id="PTHR30136:SF35">
    <property type="entry name" value="HTH-TYPE TRANSCRIPTIONAL REGULATOR RV1719"/>
    <property type="match status" value="1"/>
</dbReference>
<accession>A0A347UFT6</accession>
<dbReference type="InterPro" id="IPR050707">
    <property type="entry name" value="HTH_MetabolicPath_Reg"/>
</dbReference>
<gene>
    <name evidence="6" type="ORF">BAR1_07075</name>
</gene>
<evidence type="ECO:0000259" key="5">
    <source>
        <dbReference type="PROSITE" id="PS51078"/>
    </source>
</evidence>
<feature type="domain" description="HTH iclR-type" evidence="4">
    <location>
        <begin position="53"/>
        <end position="115"/>
    </location>
</feature>
<keyword evidence="7" id="KW-1185">Reference proteome</keyword>
<dbReference type="GO" id="GO:0045892">
    <property type="term" value="P:negative regulation of DNA-templated transcription"/>
    <property type="evidence" value="ECO:0007669"/>
    <property type="project" value="TreeGrafter"/>
</dbReference>
<proteinExistence type="predicted"/>
<dbReference type="InterPro" id="IPR036388">
    <property type="entry name" value="WH-like_DNA-bd_sf"/>
</dbReference>
<evidence type="ECO:0000256" key="1">
    <source>
        <dbReference type="ARBA" id="ARBA00023015"/>
    </source>
</evidence>
<dbReference type="KEGG" id="pamo:BAR1_07075"/>
<dbReference type="GO" id="GO:0003700">
    <property type="term" value="F:DNA-binding transcription factor activity"/>
    <property type="evidence" value="ECO:0007669"/>
    <property type="project" value="TreeGrafter"/>
</dbReference>
<evidence type="ECO:0000256" key="3">
    <source>
        <dbReference type="ARBA" id="ARBA00023163"/>
    </source>
</evidence>
<organism evidence="6 7">
    <name type="scientific">Profundibacter amoris</name>
    <dbReference type="NCBI Taxonomy" id="2171755"/>
    <lineage>
        <taxon>Bacteria</taxon>
        <taxon>Pseudomonadati</taxon>
        <taxon>Pseudomonadota</taxon>
        <taxon>Alphaproteobacteria</taxon>
        <taxon>Rhodobacterales</taxon>
        <taxon>Paracoccaceae</taxon>
        <taxon>Profundibacter</taxon>
    </lineage>
</organism>
<dbReference type="GO" id="GO:0003677">
    <property type="term" value="F:DNA binding"/>
    <property type="evidence" value="ECO:0007669"/>
    <property type="project" value="UniProtKB-KW"/>
</dbReference>
<dbReference type="Proteomes" id="UP000261704">
    <property type="component" value="Chromosome"/>
</dbReference>
<dbReference type="PROSITE" id="PS51077">
    <property type="entry name" value="HTH_ICLR"/>
    <property type="match status" value="1"/>
</dbReference>
<sequence length="303" mass="33708">MQYIISHNGKYGPTCARSQLVLAGLFWNFCAHQEPNMNQDTQKPARKPDSLFVESVEKAFRVLEAFSGDQIDLGLVEIIARTGLNKSAAQRFTHTLLRLGYLKRDPASRRYALSQKVLISAHNFLSADTLVNRAIPYIIDLRRQLNMRVGMGCLHGQSAMYLIPLQSNKTAFRTAHPGFKVPIFCTSTGRALLAGRPDTEARAMIEQCDRKSYTPYTITDVETLMAEISRTRDQGFCITDQEFVTADINIAAAITDAKGQAIATVTASGPKSVWTRTDLETKVAELVMDTARTVSMHSHHLNN</sequence>
<dbReference type="InterPro" id="IPR005471">
    <property type="entry name" value="Tscrpt_reg_IclR_N"/>
</dbReference>
<keyword evidence="1" id="KW-0805">Transcription regulation</keyword>
<protein>
    <submittedName>
        <fullName evidence="6">IclR family transcriptional regulator</fullName>
    </submittedName>
</protein>
<dbReference type="SUPFAM" id="SSF55781">
    <property type="entry name" value="GAF domain-like"/>
    <property type="match status" value="1"/>
</dbReference>
<dbReference type="SUPFAM" id="SSF46785">
    <property type="entry name" value="Winged helix' DNA-binding domain"/>
    <property type="match status" value="1"/>
</dbReference>
<feature type="domain" description="IclR-ED" evidence="5">
    <location>
        <begin position="116"/>
        <end position="300"/>
    </location>
</feature>
<evidence type="ECO:0000313" key="7">
    <source>
        <dbReference type="Proteomes" id="UP000261704"/>
    </source>
</evidence>
<dbReference type="InterPro" id="IPR029016">
    <property type="entry name" value="GAF-like_dom_sf"/>
</dbReference>
<keyword evidence="3" id="KW-0804">Transcription</keyword>
<dbReference type="AlphaFoldDB" id="A0A347UFT6"/>
<dbReference type="SMART" id="SM00346">
    <property type="entry name" value="HTH_ICLR"/>
    <property type="match status" value="1"/>
</dbReference>
<dbReference type="Pfam" id="PF01614">
    <property type="entry name" value="IclR_C"/>
    <property type="match status" value="1"/>
</dbReference>
<dbReference type="PANTHER" id="PTHR30136">
    <property type="entry name" value="HELIX-TURN-HELIX TRANSCRIPTIONAL REGULATOR, ICLR FAMILY"/>
    <property type="match status" value="1"/>
</dbReference>
<dbReference type="EMBL" id="CP032125">
    <property type="protein sequence ID" value="AXX97714.1"/>
    <property type="molecule type" value="Genomic_DNA"/>
</dbReference>
<dbReference type="RefSeq" id="WP_118942371.1">
    <property type="nucleotide sequence ID" value="NZ_CP032125.1"/>
</dbReference>
<dbReference type="Gene3D" id="3.30.450.40">
    <property type="match status" value="1"/>
</dbReference>
<dbReference type="InterPro" id="IPR036390">
    <property type="entry name" value="WH_DNA-bd_sf"/>
</dbReference>
<evidence type="ECO:0000256" key="2">
    <source>
        <dbReference type="ARBA" id="ARBA00023125"/>
    </source>
</evidence>
<dbReference type="OrthoDB" id="9807558at2"/>
<dbReference type="Pfam" id="PF09339">
    <property type="entry name" value="HTH_IclR"/>
    <property type="match status" value="1"/>
</dbReference>
<evidence type="ECO:0000313" key="6">
    <source>
        <dbReference type="EMBL" id="AXX97714.1"/>
    </source>
</evidence>
<keyword evidence="2" id="KW-0238">DNA-binding</keyword>
<dbReference type="PROSITE" id="PS51078">
    <property type="entry name" value="ICLR_ED"/>
    <property type="match status" value="1"/>
</dbReference>
<dbReference type="Gene3D" id="1.10.10.10">
    <property type="entry name" value="Winged helix-like DNA-binding domain superfamily/Winged helix DNA-binding domain"/>
    <property type="match status" value="1"/>
</dbReference>
<reference evidence="6" key="1">
    <citation type="submission" date="2018-09" db="EMBL/GenBank/DDBJ databases">
        <title>Profundibacter amoris BAR1 gen. nov., sp. nov., a new member of the Roseobacter clade isolated at Lokis Castle Vent Field on the Arctic Mid-Oceanic Ridge.</title>
        <authorList>
            <person name="Le Moine Bauer S."/>
            <person name="Sjoeberg A.G."/>
            <person name="L'Haridon S."/>
            <person name="Stokke R."/>
            <person name="Roalkvam I."/>
            <person name="Steen I.H."/>
            <person name="Dahle H."/>
        </authorList>
    </citation>
    <scope>NUCLEOTIDE SEQUENCE [LARGE SCALE GENOMIC DNA]</scope>
    <source>
        <strain evidence="6">BAR1</strain>
    </source>
</reference>
<dbReference type="InterPro" id="IPR014757">
    <property type="entry name" value="Tscrpt_reg_IclR_C"/>
</dbReference>